<proteinExistence type="predicted"/>
<dbReference type="KEGG" id="cluj:IAU68_03730"/>
<gene>
    <name evidence="2" type="ORF">H7348_08655</name>
    <name evidence="3" type="ORF">IAU68_03730</name>
</gene>
<organism evidence="3 4">
    <name type="scientific">Corynebacterium lujinxingii</name>
    <dbReference type="NCBI Taxonomy" id="2763010"/>
    <lineage>
        <taxon>Bacteria</taxon>
        <taxon>Bacillati</taxon>
        <taxon>Actinomycetota</taxon>
        <taxon>Actinomycetes</taxon>
        <taxon>Mycobacteriales</taxon>
        <taxon>Corynebacteriaceae</taxon>
        <taxon>Corynebacterium</taxon>
    </lineage>
</organism>
<evidence type="ECO:0000313" key="5">
    <source>
        <dbReference type="Proteomes" id="UP000642876"/>
    </source>
</evidence>
<dbReference type="RefSeq" id="WP_171194411.1">
    <property type="nucleotide sequence ID" value="NZ_CP061032.1"/>
</dbReference>
<keyword evidence="5" id="KW-1185">Reference proteome</keyword>
<evidence type="ECO:0000313" key="4">
    <source>
        <dbReference type="Proteomes" id="UP000516235"/>
    </source>
</evidence>
<keyword evidence="1" id="KW-1133">Transmembrane helix</keyword>
<keyword evidence="1" id="KW-0472">Membrane</keyword>
<name>A0A7H0K0S0_9CORY</name>
<feature type="transmembrane region" description="Helical" evidence="1">
    <location>
        <begin position="60"/>
        <end position="79"/>
    </location>
</feature>
<accession>A0A7H0K0S0</accession>
<reference evidence="4 5" key="1">
    <citation type="submission" date="2020-08" db="EMBL/GenBank/DDBJ databases">
        <title>novel species in genus Corynebacterium.</title>
        <authorList>
            <person name="Zhang G."/>
        </authorList>
    </citation>
    <scope>NUCLEOTIDE SEQUENCE [LARGE SCALE GENOMIC DNA]</scope>
    <source>
        <strain evidence="3">Zg-917</strain>
        <strain evidence="4 5">zg-917</strain>
    </source>
</reference>
<sequence>MSSILSPVASPTGVVRDQWDTLRVGKSKKQRDYGAIAVMYVIPMLFGICAGIWGNPVVDTAALLAAVAVYTGLIFNLSFNVFDKSLAIRNDPFREGDEVTLELVDELFANVNYTVVVGLITTAVLVSASLFSAPDYIAWAARVTVAVVAALSAHLFLMSGMIIKRFRSLRETLKP</sequence>
<dbReference type="Proteomes" id="UP000516235">
    <property type="component" value="Chromosome"/>
</dbReference>
<evidence type="ECO:0000256" key="1">
    <source>
        <dbReference type="SAM" id="Phobius"/>
    </source>
</evidence>
<evidence type="ECO:0000313" key="2">
    <source>
        <dbReference type="EMBL" id="MBC3179368.1"/>
    </source>
</evidence>
<dbReference type="EMBL" id="JACMYE010000007">
    <property type="protein sequence ID" value="MBC3179368.1"/>
    <property type="molecule type" value="Genomic_DNA"/>
</dbReference>
<keyword evidence="1" id="KW-0812">Transmembrane</keyword>
<evidence type="ECO:0000313" key="3">
    <source>
        <dbReference type="EMBL" id="QNP90886.1"/>
    </source>
</evidence>
<protein>
    <submittedName>
        <fullName evidence="3">Uncharacterized protein</fullName>
    </submittedName>
</protein>
<dbReference type="AlphaFoldDB" id="A0A7H0K0S0"/>
<dbReference type="EMBL" id="CP061032">
    <property type="protein sequence ID" value="QNP90886.1"/>
    <property type="molecule type" value="Genomic_DNA"/>
</dbReference>
<feature type="transmembrane region" description="Helical" evidence="1">
    <location>
        <begin position="33"/>
        <end position="54"/>
    </location>
</feature>
<feature type="transmembrane region" description="Helical" evidence="1">
    <location>
        <begin position="137"/>
        <end position="157"/>
    </location>
</feature>
<dbReference type="Proteomes" id="UP000642876">
    <property type="component" value="Unassembled WGS sequence"/>
</dbReference>
<feature type="transmembrane region" description="Helical" evidence="1">
    <location>
        <begin position="111"/>
        <end position="131"/>
    </location>
</feature>